<dbReference type="EMBL" id="CP039965">
    <property type="protein sequence ID" value="QCO57017.1"/>
    <property type="molecule type" value="Genomic_DNA"/>
</dbReference>
<dbReference type="SUPFAM" id="SSF51735">
    <property type="entry name" value="NAD(P)-binding Rossmann-fold domains"/>
    <property type="match status" value="1"/>
</dbReference>
<dbReference type="InterPro" id="IPR003781">
    <property type="entry name" value="CoA-bd"/>
</dbReference>
<evidence type="ECO:0000313" key="3">
    <source>
        <dbReference type="EMBL" id="QCO57017.1"/>
    </source>
</evidence>
<protein>
    <submittedName>
        <fullName evidence="3">Acetate--CoA ligase family protein</fullName>
    </submittedName>
</protein>
<dbReference type="Gene3D" id="3.40.50.261">
    <property type="entry name" value="Succinyl-CoA synthetase domains"/>
    <property type="match status" value="2"/>
</dbReference>
<dbReference type="InterPro" id="IPR032875">
    <property type="entry name" value="Succ_CoA_lig_flav_dom"/>
</dbReference>
<geneLocation type="plasmid" evidence="3 4">
    <name>unnamed1</name>
</geneLocation>
<dbReference type="InterPro" id="IPR013815">
    <property type="entry name" value="ATP_grasp_subdomain_1"/>
</dbReference>
<sequence length="664" mass="69151">MKDLSRLLRPRTIAVLGSVWAENVIAQCTKMGFSGSVWPVHPKRAEVGGIKAYASLTDLPEAPDATFIGVNRHATVDVVAQLSAMGAGGAICFASGWTEAGEAGLQADLVNAAGDMPILGPNCYGVINYLDGALLWPDQHGGRRVERGVALLSQSSNIVINLTMQARGLPVAYVACLGNAAQVGLAELSAALLADDRVTALGLYVEGFDDALGFAAVAEAARQAGKGVVCLKSGKTEGARLAAASHTAALAGGGAASSAFLAQSGVAEVATLPELLETLKIFHIHGPQIGSRLCSLSCSGGEAGLVGDLAEGFGIGFEPPTEAQRQTLSALLGPIVTVSNPLDYHTFIWGDGPRTRDVFSAMLQGYDAGLFLIDPPRPDLCDPSSFEPALQAIEDAAKLTGKPAFPVASMPENFEESRAIAMMARGTVPLMGLETALGALAAAQTPPGRAGWRPLPSRKPTRPTLLDEGAAKALLKAAGIPVPRGVSAPDLAMLRPLAKTLTPPLALKGHGFAHKSENGAVRLGLTSLDDQAPMPGATGYLAEEMVSGILAEMMIGIRQDAVYGRTLTLGFGGTTAELLADTVTLICPVTAPEVEQALRHLRLWPLLDGYRGRPKPDVAALVDVAMQLQVVMRDATLNEIEINPLMLRETGAVAADAVIWKDME</sequence>
<dbReference type="Gene3D" id="3.30.1490.20">
    <property type="entry name" value="ATP-grasp fold, A domain"/>
    <property type="match status" value="1"/>
</dbReference>
<gene>
    <name evidence="3" type="ORF">EOK75_14580</name>
</gene>
<dbReference type="PANTHER" id="PTHR42793:SF4">
    <property type="entry name" value="BLL6376 PROTEIN"/>
    <property type="match status" value="1"/>
</dbReference>
<evidence type="ECO:0000313" key="4">
    <source>
        <dbReference type="Proteomes" id="UP000298631"/>
    </source>
</evidence>
<feature type="domain" description="CoA-binding" evidence="2">
    <location>
        <begin position="7"/>
        <end position="97"/>
    </location>
</feature>
<proteinExistence type="predicted"/>
<dbReference type="RefSeq" id="WP_137194825.1">
    <property type="nucleotide sequence ID" value="NZ_CP039965.1"/>
</dbReference>
<dbReference type="OrthoDB" id="9807426at2"/>
<keyword evidence="4" id="KW-1185">Reference proteome</keyword>
<dbReference type="Gene3D" id="3.30.470.20">
    <property type="entry name" value="ATP-grasp fold, B domain"/>
    <property type="match status" value="1"/>
</dbReference>
<dbReference type="PANTHER" id="PTHR42793">
    <property type="entry name" value="COA BINDING DOMAIN CONTAINING PROTEIN"/>
    <property type="match status" value="1"/>
</dbReference>
<dbReference type="Pfam" id="PF13607">
    <property type="entry name" value="Succ_CoA_lig"/>
    <property type="match status" value="1"/>
</dbReference>
<dbReference type="SUPFAM" id="SSF56059">
    <property type="entry name" value="Glutathione synthetase ATP-binding domain-like"/>
    <property type="match status" value="1"/>
</dbReference>
<keyword evidence="3" id="KW-0436">Ligase</keyword>
<keyword evidence="3" id="KW-0614">Plasmid</keyword>
<dbReference type="Gene3D" id="3.40.50.720">
    <property type="entry name" value="NAD(P)-binding Rossmann-like Domain"/>
    <property type="match status" value="1"/>
</dbReference>
<dbReference type="Pfam" id="PF13549">
    <property type="entry name" value="ATP-grasp_5"/>
    <property type="match status" value="1"/>
</dbReference>
<dbReference type="AlphaFoldDB" id="A0A4P8EJ52"/>
<organism evidence="3 4">
    <name type="scientific">Pseudorhodobacter turbinis</name>
    <dbReference type="NCBI Taxonomy" id="2500533"/>
    <lineage>
        <taxon>Bacteria</taxon>
        <taxon>Pseudomonadati</taxon>
        <taxon>Pseudomonadota</taxon>
        <taxon>Alphaproteobacteria</taxon>
        <taxon>Rhodobacterales</taxon>
        <taxon>Paracoccaceae</taxon>
        <taxon>Pseudorhodobacter</taxon>
    </lineage>
</organism>
<dbReference type="KEGG" id="pseb:EOK75_14580"/>
<dbReference type="SUPFAM" id="SSF52210">
    <property type="entry name" value="Succinyl-CoA synthetase domains"/>
    <property type="match status" value="2"/>
</dbReference>
<accession>A0A4P8EJ52</accession>
<dbReference type="GO" id="GO:0016874">
    <property type="term" value="F:ligase activity"/>
    <property type="evidence" value="ECO:0007669"/>
    <property type="project" value="UniProtKB-KW"/>
</dbReference>
<dbReference type="InterPro" id="IPR036291">
    <property type="entry name" value="NAD(P)-bd_dom_sf"/>
</dbReference>
<dbReference type="GO" id="GO:0005524">
    <property type="term" value="F:ATP binding"/>
    <property type="evidence" value="ECO:0007669"/>
    <property type="project" value="InterPro"/>
</dbReference>
<reference evidence="3 4" key="1">
    <citation type="submission" date="2019-05" db="EMBL/GenBank/DDBJ databases">
        <title>Pseudorhodobacter turbinis sp. nov., isolated from the gut of the Korean turban shell.</title>
        <authorList>
            <person name="Jeong Y.-S."/>
            <person name="Kang W.-R."/>
            <person name="Bae J.-W."/>
        </authorList>
    </citation>
    <scope>NUCLEOTIDE SEQUENCE [LARGE SCALE GENOMIC DNA]</scope>
    <source>
        <strain evidence="3 4">S12M18</strain>
        <plasmid evidence="3 4">unnamed1</plasmid>
    </source>
</reference>
<keyword evidence="1" id="KW-0816">Tricarboxylic acid cycle</keyword>
<evidence type="ECO:0000259" key="2">
    <source>
        <dbReference type="SMART" id="SM00881"/>
    </source>
</evidence>
<evidence type="ECO:0000256" key="1">
    <source>
        <dbReference type="ARBA" id="ARBA00022532"/>
    </source>
</evidence>
<dbReference type="SMART" id="SM00881">
    <property type="entry name" value="CoA_binding"/>
    <property type="match status" value="1"/>
</dbReference>
<dbReference type="GO" id="GO:0006099">
    <property type="term" value="P:tricarboxylic acid cycle"/>
    <property type="evidence" value="ECO:0007669"/>
    <property type="project" value="UniProtKB-KW"/>
</dbReference>
<name>A0A4P8EJ52_9RHOB</name>
<dbReference type="Proteomes" id="UP000298631">
    <property type="component" value="Plasmid unnamed1"/>
</dbReference>
<dbReference type="InterPro" id="IPR016102">
    <property type="entry name" value="Succinyl-CoA_synth-like"/>
</dbReference>
<dbReference type="Pfam" id="PF13380">
    <property type="entry name" value="CoA_binding_2"/>
    <property type="match status" value="1"/>
</dbReference>